<dbReference type="Pfam" id="PF07369">
    <property type="entry name" value="DUF1488"/>
    <property type="match status" value="1"/>
</dbReference>
<reference evidence="1 2" key="1">
    <citation type="submission" date="2020-04" db="EMBL/GenBank/DDBJ databases">
        <title>Whole-genome sequencing of Vibrio spp. from China reveals different genetic environments of blaCTX-M-14 among diverse lineages.</title>
        <authorList>
            <person name="Zheng Z."/>
            <person name="Ye L."/>
            <person name="Chen S."/>
        </authorList>
    </citation>
    <scope>NUCLEOTIDE SEQUENCE [LARGE SCALE GENOMIC DNA]</scope>
    <source>
        <strain evidence="1 2">Vb1636</strain>
    </source>
</reference>
<evidence type="ECO:0000313" key="1">
    <source>
        <dbReference type="EMBL" id="NMR76292.1"/>
    </source>
</evidence>
<accession>A0A7Y0MZI8</accession>
<dbReference type="EMBL" id="JABCMA010000041">
    <property type="protein sequence ID" value="NMR76292.1"/>
    <property type="molecule type" value="Genomic_DNA"/>
</dbReference>
<sequence>MNQSILFPDIQSWDEVSQSVNFSAQQSGALIECFVTKQKLEKLSGSLIETEQAAIKVFTDYKFDLEEMAEELIEDEAFNEEGHIIIG</sequence>
<protein>
    <submittedName>
        <fullName evidence="1">DUF1488 domain-containing protein</fullName>
    </submittedName>
</protein>
<dbReference type="SUPFAM" id="SSF160272">
    <property type="entry name" value="Shew3726-like"/>
    <property type="match status" value="1"/>
</dbReference>
<dbReference type="InterPro" id="IPR036692">
    <property type="entry name" value="Shew3726-like_sf"/>
</dbReference>
<gene>
    <name evidence="1" type="ORF">HKB35_22020</name>
</gene>
<dbReference type="InterPro" id="IPR009962">
    <property type="entry name" value="DUF1488"/>
</dbReference>
<dbReference type="RefSeq" id="WP_025768912.1">
    <property type="nucleotide sequence ID" value="NZ_CAJDZJ010000018.1"/>
</dbReference>
<dbReference type="GeneID" id="75169209"/>
<proteinExistence type="predicted"/>
<evidence type="ECO:0000313" key="2">
    <source>
        <dbReference type="Proteomes" id="UP000565155"/>
    </source>
</evidence>
<organism evidence="1 2">
    <name type="scientific">Vibrio alginolyticus</name>
    <dbReference type="NCBI Taxonomy" id="663"/>
    <lineage>
        <taxon>Bacteria</taxon>
        <taxon>Pseudomonadati</taxon>
        <taxon>Pseudomonadota</taxon>
        <taxon>Gammaproteobacteria</taxon>
        <taxon>Vibrionales</taxon>
        <taxon>Vibrionaceae</taxon>
        <taxon>Vibrio</taxon>
    </lineage>
</organism>
<dbReference type="Gene3D" id="3.30.160.140">
    <property type="entry name" value="Shew3726-like"/>
    <property type="match status" value="1"/>
</dbReference>
<name>A0A7Y0MZI8_VIBAL</name>
<comment type="caution">
    <text evidence="1">The sequence shown here is derived from an EMBL/GenBank/DDBJ whole genome shotgun (WGS) entry which is preliminary data.</text>
</comment>
<dbReference type="Proteomes" id="UP000565155">
    <property type="component" value="Unassembled WGS sequence"/>
</dbReference>
<dbReference type="AlphaFoldDB" id="A0A7Y0MZI8"/>